<evidence type="ECO:0000313" key="3">
    <source>
        <dbReference type="Proteomes" id="UP001501565"/>
    </source>
</evidence>
<dbReference type="Proteomes" id="UP001501565">
    <property type="component" value="Unassembled WGS sequence"/>
</dbReference>
<comment type="caution">
    <text evidence="2">The sequence shown here is derived from an EMBL/GenBank/DDBJ whole genome shotgun (WGS) entry which is preliminary data.</text>
</comment>
<evidence type="ECO:0000259" key="1">
    <source>
        <dbReference type="PROSITE" id="PS50943"/>
    </source>
</evidence>
<organism evidence="2 3">
    <name type="scientific">Litoribacillus peritrichatus</name>
    <dbReference type="NCBI Taxonomy" id="718191"/>
    <lineage>
        <taxon>Bacteria</taxon>
        <taxon>Pseudomonadati</taxon>
        <taxon>Pseudomonadota</taxon>
        <taxon>Gammaproteobacteria</taxon>
        <taxon>Oceanospirillales</taxon>
        <taxon>Oceanospirillaceae</taxon>
        <taxon>Litoribacillus</taxon>
    </lineage>
</organism>
<proteinExistence type="predicted"/>
<accession>A0ABP7NBW4</accession>
<dbReference type="InterPro" id="IPR010982">
    <property type="entry name" value="Lambda_DNA-bd_dom_sf"/>
</dbReference>
<feature type="domain" description="HTH cro/C1-type" evidence="1">
    <location>
        <begin position="11"/>
        <end position="64"/>
    </location>
</feature>
<protein>
    <submittedName>
        <fullName evidence="2">Helix-turn-helix transcriptional regulator</fullName>
    </submittedName>
</protein>
<dbReference type="RefSeq" id="WP_344800514.1">
    <property type="nucleotide sequence ID" value="NZ_BAABBN010000015.1"/>
</dbReference>
<name>A0ABP7NBW4_9GAMM</name>
<gene>
    <name evidence="2" type="ORF">GCM10022277_40930</name>
</gene>
<reference evidence="3" key="1">
    <citation type="journal article" date="2019" name="Int. J. Syst. Evol. Microbiol.">
        <title>The Global Catalogue of Microorganisms (GCM) 10K type strain sequencing project: providing services to taxonomists for standard genome sequencing and annotation.</title>
        <authorList>
            <consortium name="The Broad Institute Genomics Platform"/>
            <consortium name="The Broad Institute Genome Sequencing Center for Infectious Disease"/>
            <person name="Wu L."/>
            <person name="Ma J."/>
        </authorList>
    </citation>
    <scope>NUCLEOTIDE SEQUENCE [LARGE SCALE GENOMIC DNA]</scope>
    <source>
        <strain evidence="3">JCM 17551</strain>
    </source>
</reference>
<dbReference type="InterPro" id="IPR001387">
    <property type="entry name" value="Cro/C1-type_HTH"/>
</dbReference>
<dbReference type="Gene3D" id="1.10.260.40">
    <property type="entry name" value="lambda repressor-like DNA-binding domains"/>
    <property type="match status" value="1"/>
</dbReference>
<dbReference type="Pfam" id="PF13443">
    <property type="entry name" value="HTH_26"/>
    <property type="match status" value="1"/>
</dbReference>
<dbReference type="CDD" id="cd00093">
    <property type="entry name" value="HTH_XRE"/>
    <property type="match status" value="1"/>
</dbReference>
<dbReference type="PROSITE" id="PS50943">
    <property type="entry name" value="HTH_CROC1"/>
    <property type="match status" value="1"/>
</dbReference>
<evidence type="ECO:0000313" key="2">
    <source>
        <dbReference type="EMBL" id="GAA3940769.1"/>
    </source>
</evidence>
<keyword evidence="3" id="KW-1185">Reference proteome</keyword>
<dbReference type="EMBL" id="BAABBN010000015">
    <property type="protein sequence ID" value="GAA3940769.1"/>
    <property type="molecule type" value="Genomic_DNA"/>
</dbReference>
<dbReference type="SUPFAM" id="SSF47413">
    <property type="entry name" value="lambda repressor-like DNA-binding domains"/>
    <property type="match status" value="1"/>
</dbReference>
<dbReference type="SMART" id="SM00530">
    <property type="entry name" value="HTH_XRE"/>
    <property type="match status" value="1"/>
</dbReference>
<sequence length="250" mass="29552">MAQVQLVVKTLKRLLKQQGLNYKDVADAIGLSEASVKRIFSEGSFSLDRLDAICGLMELELSDLFSEVKKQQHRISQLTEDQEKQLVANEGLFIVANSVLNRWDFETIQAVYQFTDHELIQHLAQLDRLKLIELQPGNRIKLIVDRNFNWIKYGPIQRFFEQRMQAEFLQSRFNQPGEKRVFVNGMISRSSNRLLQEKIIRLVDEFNERHSIDEELPIEERFGSSMLIAIRHWEPEFFEKKRNRPDTRRF</sequence>